<dbReference type="Gene3D" id="3.40.710.10">
    <property type="entry name" value="DD-peptidase/beta-lactamase superfamily"/>
    <property type="match status" value="2"/>
</dbReference>
<dbReference type="GO" id="GO:0006508">
    <property type="term" value="P:proteolysis"/>
    <property type="evidence" value="ECO:0007669"/>
    <property type="project" value="InterPro"/>
</dbReference>
<reference evidence="4 5" key="1">
    <citation type="submission" date="2020-08" db="EMBL/GenBank/DDBJ databases">
        <title>Bridging the membrane lipid divide: bacteria of the FCB group superphylum have the potential to synthesize archaeal ether lipids.</title>
        <authorList>
            <person name="Villanueva L."/>
            <person name="Von Meijenfeldt F.A.B."/>
            <person name="Westbye A.B."/>
            <person name="Yadav S."/>
            <person name="Hopmans E.C."/>
            <person name="Dutilh B.E."/>
            <person name="Sinninghe Damste J.S."/>
        </authorList>
    </citation>
    <scope>NUCLEOTIDE SEQUENCE [LARGE SCALE GENOMIC DNA]</scope>
    <source>
        <strain evidence="4">NIOZ-UU100</strain>
    </source>
</reference>
<evidence type="ECO:0000313" key="4">
    <source>
        <dbReference type="EMBL" id="MBC8518795.1"/>
    </source>
</evidence>
<dbReference type="EC" id="3.4.16.4" evidence="4"/>
<dbReference type="NCBIfam" id="TIGR00666">
    <property type="entry name" value="PBP4"/>
    <property type="match status" value="1"/>
</dbReference>
<protein>
    <submittedName>
        <fullName evidence="4">D-alanyl-D-alanine carboxypeptidase/D-alanyl-D-alanine-endopeptidase</fullName>
        <ecNumber evidence="4">3.4.16.4</ecNumber>
    </submittedName>
</protein>
<dbReference type="AlphaFoldDB" id="A0A8J6P3T1"/>
<comment type="similarity">
    <text evidence="1">Belongs to the peptidase S13 family.</text>
</comment>
<evidence type="ECO:0000313" key="5">
    <source>
        <dbReference type="Proteomes" id="UP000654401"/>
    </source>
</evidence>
<dbReference type="SUPFAM" id="SSF56601">
    <property type="entry name" value="beta-lactamase/transpeptidase-like"/>
    <property type="match status" value="1"/>
</dbReference>
<evidence type="ECO:0000256" key="1">
    <source>
        <dbReference type="ARBA" id="ARBA00006096"/>
    </source>
</evidence>
<proteinExistence type="inferred from homology"/>
<dbReference type="EMBL" id="JACNFK010000004">
    <property type="protein sequence ID" value="MBC8518795.1"/>
    <property type="molecule type" value="Genomic_DNA"/>
</dbReference>
<dbReference type="InterPro" id="IPR012338">
    <property type="entry name" value="Beta-lactam/transpept-like"/>
</dbReference>
<organism evidence="4 5">
    <name type="scientific">Candidatus Thiopontia autotrophica</name>
    <dbReference type="NCBI Taxonomy" id="2841688"/>
    <lineage>
        <taxon>Bacteria</taxon>
        <taxon>Pseudomonadati</taxon>
        <taxon>Pseudomonadota</taxon>
        <taxon>Gammaproteobacteria</taxon>
        <taxon>Candidatus Thiopontia</taxon>
    </lineage>
</organism>
<dbReference type="Pfam" id="PF02113">
    <property type="entry name" value="Peptidase_S13"/>
    <property type="match status" value="1"/>
</dbReference>
<dbReference type="Proteomes" id="UP000654401">
    <property type="component" value="Unassembled WGS sequence"/>
</dbReference>
<dbReference type="PANTHER" id="PTHR30023">
    <property type="entry name" value="D-ALANYL-D-ALANINE CARBOXYPEPTIDASE"/>
    <property type="match status" value="1"/>
</dbReference>
<evidence type="ECO:0000256" key="2">
    <source>
        <dbReference type="ARBA" id="ARBA00022801"/>
    </source>
</evidence>
<dbReference type="GO" id="GO:0009002">
    <property type="term" value="F:serine-type D-Ala-D-Ala carboxypeptidase activity"/>
    <property type="evidence" value="ECO:0007669"/>
    <property type="project" value="UniProtKB-EC"/>
</dbReference>
<dbReference type="GO" id="GO:0000270">
    <property type="term" value="P:peptidoglycan metabolic process"/>
    <property type="evidence" value="ECO:0007669"/>
    <property type="project" value="TreeGrafter"/>
</dbReference>
<dbReference type="InterPro" id="IPR000667">
    <property type="entry name" value="Peptidase_S13"/>
</dbReference>
<keyword evidence="3" id="KW-0732">Signal</keyword>
<dbReference type="PRINTS" id="PR00922">
    <property type="entry name" value="DADACBPTASE3"/>
</dbReference>
<gene>
    <name evidence="4" type="primary">dacB</name>
    <name evidence="4" type="ORF">H8D24_00100</name>
</gene>
<dbReference type="Gene3D" id="3.50.80.20">
    <property type="entry name" value="D-Ala-D-Ala carboxypeptidase C, peptidase S13"/>
    <property type="match status" value="1"/>
</dbReference>
<keyword evidence="4" id="KW-0645">Protease</keyword>
<evidence type="ECO:0000256" key="3">
    <source>
        <dbReference type="SAM" id="SignalP"/>
    </source>
</evidence>
<feature type="chain" id="PRO_5035244165" evidence="3">
    <location>
        <begin position="24"/>
        <end position="489"/>
    </location>
</feature>
<dbReference type="PANTHER" id="PTHR30023:SF0">
    <property type="entry name" value="PENICILLIN-SENSITIVE CARBOXYPEPTIDASE A"/>
    <property type="match status" value="1"/>
</dbReference>
<keyword evidence="4" id="KW-0121">Carboxypeptidase</keyword>
<feature type="signal peptide" evidence="3">
    <location>
        <begin position="1"/>
        <end position="23"/>
    </location>
</feature>
<accession>A0A8J6P3T1</accession>
<keyword evidence="2 4" id="KW-0378">Hydrolase</keyword>
<name>A0A8J6P3T1_9GAMM</name>
<sequence length="489" mass="54120">MHRVVSTVFLPLASLLWMQGVVADVVSDIDAIIDSPKTPAAIWGVRIEESKTGKVLYSRNGDSPFVPASVAKLVTTATALERLGSDYTFTTHLQFPHKTIPLNGVIRGDIHIIGGGDPTLGTAEGAVGRSFLKSWAKRMVKEGVKRIDGDIVGIDDIFIDEPLGKGWAWDDENYAFSAQSSGLTIHGGTVGYRIDRNRKQSLKKSQIHLYPDTDYMSVEIKRSGESRQVQIGREHGTNNFVVEVPKKMRRNPEMSGKVTVDNPTAYTATLFKEALESAGIKVGGKAVDRDQNSATAENSGLVWTHHSSPLKNILPLANKRSINLVAEHLLRATGIKRNKSGEVVNPGSVERGLNEVRRFMGKRKIKPYRYSQVDGSGLSRYNLLRPADLVKVLRFMDSHPQSRVFRKSLSRAGHDGTLRYRFHDTALQGRVWGKTGTLSSVRGIAGYLKSKKGRELTFSILVNNYASGSRKIRNRIDRILLKAAHWADK</sequence>
<comment type="caution">
    <text evidence="4">The sequence shown here is derived from an EMBL/GenBank/DDBJ whole genome shotgun (WGS) entry which is preliminary data.</text>
</comment>